<dbReference type="Pfam" id="PF00149">
    <property type="entry name" value="Metallophos"/>
    <property type="match status" value="1"/>
</dbReference>
<dbReference type="InterPro" id="IPR051158">
    <property type="entry name" value="Metallophosphoesterase_sf"/>
</dbReference>
<dbReference type="InterPro" id="IPR004843">
    <property type="entry name" value="Calcineurin-like_PHP"/>
</dbReference>
<keyword evidence="3" id="KW-1133">Transmembrane helix</keyword>
<feature type="transmembrane region" description="Helical" evidence="3">
    <location>
        <begin position="12"/>
        <end position="34"/>
    </location>
</feature>
<feature type="domain" description="Calcineurin-like phosphoesterase" evidence="4">
    <location>
        <begin position="222"/>
        <end position="383"/>
    </location>
</feature>
<evidence type="ECO:0000313" key="5">
    <source>
        <dbReference type="EMBL" id="RQD75416.1"/>
    </source>
</evidence>
<dbReference type="PANTHER" id="PTHR31302:SF31">
    <property type="entry name" value="PHOSPHODIESTERASE YAEI"/>
    <property type="match status" value="1"/>
</dbReference>
<reference evidence="5 6" key="1">
    <citation type="submission" date="2018-08" db="EMBL/GenBank/DDBJ databases">
        <title>The metabolism and importance of syntrophic acetate oxidation coupled to methane or sulfide production in haloalkaline environments.</title>
        <authorList>
            <person name="Timmers P.H.A."/>
            <person name="Vavourakis C.D."/>
            <person name="Sorokin D.Y."/>
            <person name="Sinninghe Damste J.S."/>
            <person name="Muyzer G."/>
            <person name="Stams A.J.M."/>
            <person name="Plugge C.M."/>
        </authorList>
    </citation>
    <scope>NUCLEOTIDE SEQUENCE [LARGE SCALE GENOMIC DNA]</scope>
    <source>
        <strain evidence="5">MSAO_Bac1</strain>
    </source>
</reference>
<protein>
    <submittedName>
        <fullName evidence="5">Metallophosphoesterase</fullName>
    </submittedName>
</protein>
<dbReference type="InterPro" id="IPR029052">
    <property type="entry name" value="Metallo-depent_PP-like"/>
</dbReference>
<comment type="caution">
    <text evidence="5">The sequence shown here is derived from an EMBL/GenBank/DDBJ whole genome shotgun (WGS) entry which is preliminary data.</text>
</comment>
<evidence type="ECO:0000256" key="3">
    <source>
        <dbReference type="SAM" id="Phobius"/>
    </source>
</evidence>
<dbReference type="GO" id="GO:0009245">
    <property type="term" value="P:lipid A biosynthetic process"/>
    <property type="evidence" value="ECO:0007669"/>
    <property type="project" value="TreeGrafter"/>
</dbReference>
<dbReference type="AlphaFoldDB" id="A0A424YDR0"/>
<dbReference type="SUPFAM" id="SSF56300">
    <property type="entry name" value="Metallo-dependent phosphatases"/>
    <property type="match status" value="1"/>
</dbReference>
<feature type="transmembrane region" description="Helical" evidence="3">
    <location>
        <begin position="104"/>
        <end position="126"/>
    </location>
</feature>
<name>A0A424YDR0_9FIRM</name>
<evidence type="ECO:0000259" key="4">
    <source>
        <dbReference type="Pfam" id="PF00149"/>
    </source>
</evidence>
<sequence length="456" mass="50635">MSGRDYCKLGIAALLGMVLLISLFSSVSVPLSALELRWDLSLFSSGITEIIIPPFGTVRANTHFPPLKFQITLENINLDLMQDMIIQLAEEDFVLQLEKEIRSFLYYFFIRILLLGFVGGAAGIYLMGEKKLGKIMGGGSAGLAVLLILILTASFTYNYQAFSTPEFEGVLTAAPWMVNLIEESFIKVDTLGKQMEKMAENISRVFGKMEEIEILGGEEGDLRVLHVSDIHNNPAGVKFINQVINTFEVDLVIDTGDITDFGTPLETELIAMVAEFEVPYVFIPGNHDSPEVVSRMREIDQVIVLEEGKINIFGLNIAGIADPSSYSREMAVASQEVLEEYANRLKEIVNTGEPVHIVAAHHFRLVQDFIGEIPLVLHGHTHSFQIREEGGSIIIDAGTSGAAGIRGLQVRQEVPYSVILLHFLTEEKKEPFLVAADIIKVFQLQRGFTLERKVFE</sequence>
<keyword evidence="1" id="KW-0479">Metal-binding</keyword>
<keyword evidence="3" id="KW-0812">Transmembrane</keyword>
<dbReference type="GO" id="GO:0016020">
    <property type="term" value="C:membrane"/>
    <property type="evidence" value="ECO:0007669"/>
    <property type="project" value="GOC"/>
</dbReference>
<evidence type="ECO:0000256" key="1">
    <source>
        <dbReference type="ARBA" id="ARBA00022723"/>
    </source>
</evidence>
<dbReference type="EMBL" id="QZAA01000160">
    <property type="protein sequence ID" value="RQD75416.1"/>
    <property type="molecule type" value="Genomic_DNA"/>
</dbReference>
<evidence type="ECO:0000313" key="6">
    <source>
        <dbReference type="Proteomes" id="UP000285138"/>
    </source>
</evidence>
<dbReference type="Proteomes" id="UP000285138">
    <property type="component" value="Unassembled WGS sequence"/>
</dbReference>
<accession>A0A424YDR0</accession>
<gene>
    <name evidence="5" type="ORF">D5R97_06075</name>
</gene>
<keyword evidence="3" id="KW-0472">Membrane</keyword>
<keyword evidence="2" id="KW-0378">Hydrolase</keyword>
<dbReference type="GO" id="GO:0008758">
    <property type="term" value="F:UDP-2,3-diacylglucosamine hydrolase activity"/>
    <property type="evidence" value="ECO:0007669"/>
    <property type="project" value="TreeGrafter"/>
</dbReference>
<dbReference type="GO" id="GO:0046872">
    <property type="term" value="F:metal ion binding"/>
    <property type="evidence" value="ECO:0007669"/>
    <property type="project" value="UniProtKB-KW"/>
</dbReference>
<feature type="transmembrane region" description="Helical" evidence="3">
    <location>
        <begin position="138"/>
        <end position="157"/>
    </location>
</feature>
<evidence type="ECO:0000256" key="2">
    <source>
        <dbReference type="ARBA" id="ARBA00022801"/>
    </source>
</evidence>
<dbReference type="Gene3D" id="3.60.21.10">
    <property type="match status" value="1"/>
</dbReference>
<proteinExistence type="predicted"/>
<organism evidence="5 6">
    <name type="scientific">Candidatus Syntrophonatronum acetioxidans</name>
    <dbReference type="NCBI Taxonomy" id="1795816"/>
    <lineage>
        <taxon>Bacteria</taxon>
        <taxon>Bacillati</taxon>
        <taxon>Bacillota</taxon>
        <taxon>Clostridia</taxon>
        <taxon>Eubacteriales</taxon>
        <taxon>Syntrophomonadaceae</taxon>
        <taxon>Candidatus Syntrophonatronum</taxon>
    </lineage>
</organism>
<dbReference type="PANTHER" id="PTHR31302">
    <property type="entry name" value="TRANSMEMBRANE PROTEIN WITH METALLOPHOSPHOESTERASE DOMAIN-RELATED"/>
    <property type="match status" value="1"/>
</dbReference>